<feature type="domain" description="DH" evidence="20">
    <location>
        <begin position="508"/>
        <end position="699"/>
    </location>
</feature>
<feature type="compositionally biased region" description="Basic and acidic residues" evidence="18">
    <location>
        <begin position="1"/>
        <end position="18"/>
    </location>
</feature>
<dbReference type="GO" id="GO:0005829">
    <property type="term" value="C:cytosol"/>
    <property type="evidence" value="ECO:0007669"/>
    <property type="project" value="UniProtKB-SubCell"/>
</dbReference>
<keyword evidence="12" id="KW-0770">Synapse</keyword>
<dbReference type="FunFam" id="2.30.29.30:FF:000002">
    <property type="entry name" value="Band 4.1-like protein 5 isoform 1"/>
    <property type="match status" value="1"/>
</dbReference>
<dbReference type="SMART" id="SM01195">
    <property type="entry name" value="FA"/>
    <property type="match status" value="1"/>
</dbReference>
<organism evidence="22 23">
    <name type="scientific">Petromyzon marinus</name>
    <name type="common">Sea lamprey</name>
    <dbReference type="NCBI Taxonomy" id="7757"/>
    <lineage>
        <taxon>Eukaryota</taxon>
        <taxon>Metazoa</taxon>
        <taxon>Chordata</taxon>
        <taxon>Craniata</taxon>
        <taxon>Vertebrata</taxon>
        <taxon>Cyclostomata</taxon>
        <taxon>Hyperoartia</taxon>
        <taxon>Petromyzontiformes</taxon>
        <taxon>Petromyzontidae</taxon>
        <taxon>Petromyzon</taxon>
    </lineage>
</organism>
<feature type="compositionally biased region" description="Polar residues" evidence="18">
    <location>
        <begin position="426"/>
        <end position="435"/>
    </location>
</feature>
<dbReference type="InterPro" id="IPR014352">
    <property type="entry name" value="FERM/acyl-CoA-bd_prot_sf"/>
</dbReference>
<dbReference type="KEGG" id="pmrn:116952585"/>
<dbReference type="Pfam" id="PF22697">
    <property type="entry name" value="SOS1_NGEF_PH"/>
    <property type="match status" value="1"/>
</dbReference>
<dbReference type="Pfam" id="PF09380">
    <property type="entry name" value="FERM_C"/>
    <property type="match status" value="1"/>
</dbReference>
<dbReference type="Pfam" id="PF00621">
    <property type="entry name" value="RhoGEF"/>
    <property type="match status" value="1"/>
</dbReference>
<dbReference type="InterPro" id="IPR019749">
    <property type="entry name" value="Band_41_domain"/>
</dbReference>
<feature type="region of interest" description="Disordered" evidence="18">
    <location>
        <begin position="423"/>
        <end position="499"/>
    </location>
</feature>
<evidence type="ECO:0000256" key="16">
    <source>
        <dbReference type="ARBA" id="ARBA00040395"/>
    </source>
</evidence>
<dbReference type="SUPFAM" id="SSF54236">
    <property type="entry name" value="Ubiquitin-like"/>
    <property type="match status" value="1"/>
</dbReference>
<dbReference type="SMART" id="SM01196">
    <property type="entry name" value="FERM_C"/>
    <property type="match status" value="1"/>
</dbReference>
<keyword evidence="7" id="KW-1003">Cell membrane</keyword>
<evidence type="ECO:0000256" key="10">
    <source>
        <dbReference type="ARBA" id="ARBA00022658"/>
    </source>
</evidence>
<keyword evidence="8" id="KW-0963">Cytoplasm</keyword>
<feature type="compositionally biased region" description="Polar residues" evidence="18">
    <location>
        <begin position="470"/>
        <end position="482"/>
    </location>
</feature>
<dbReference type="CDD" id="cd13193">
    <property type="entry name" value="FERM_C_FARP1-like"/>
    <property type="match status" value="1"/>
</dbReference>
<evidence type="ECO:0000256" key="15">
    <source>
        <dbReference type="ARBA" id="ARBA00034102"/>
    </source>
</evidence>
<dbReference type="InterPro" id="IPR055251">
    <property type="entry name" value="SOS1_NGEF_PH"/>
</dbReference>
<evidence type="ECO:0000256" key="4">
    <source>
        <dbReference type="ARBA" id="ARBA00004514"/>
    </source>
</evidence>
<dbReference type="InterPro" id="IPR019748">
    <property type="entry name" value="FERM_central"/>
</dbReference>
<name>A0AAJ7XB60_PETMA</name>
<dbReference type="FunFam" id="2.30.29.30:FF:000046">
    <property type="entry name" value="FERM, RhoGEF and pleckstrin domain-containing protein 1"/>
    <property type="match status" value="1"/>
</dbReference>
<keyword evidence="11" id="KW-0677">Repeat</keyword>
<dbReference type="FunFam" id="1.20.80.10:FF:000005">
    <property type="entry name" value="FERM, RhoGEF and pleckstrin domain-containing protein 1"/>
    <property type="match status" value="1"/>
</dbReference>
<dbReference type="GO" id="GO:0005886">
    <property type="term" value="C:plasma membrane"/>
    <property type="evidence" value="ECO:0007669"/>
    <property type="project" value="UniProtKB-SubCell"/>
</dbReference>
<dbReference type="InterPro" id="IPR019747">
    <property type="entry name" value="FERM_CS"/>
</dbReference>
<keyword evidence="10" id="KW-0344">Guanine-nucleotide releasing factor</keyword>
<dbReference type="GO" id="GO:0043197">
    <property type="term" value="C:dendritic spine"/>
    <property type="evidence" value="ECO:0007669"/>
    <property type="project" value="UniProtKB-SubCell"/>
</dbReference>
<dbReference type="SMART" id="SM00325">
    <property type="entry name" value="RhoGEF"/>
    <property type="match status" value="1"/>
</dbReference>
<evidence type="ECO:0000256" key="2">
    <source>
        <dbReference type="ARBA" id="ARBA00004413"/>
    </source>
</evidence>
<dbReference type="Gene3D" id="2.30.29.30">
    <property type="entry name" value="Pleckstrin-homology domain (PH domain)/Phosphotyrosine-binding domain (PTB)"/>
    <property type="match status" value="3"/>
</dbReference>
<feature type="domain" description="PH" evidence="19">
    <location>
        <begin position="913"/>
        <end position="1010"/>
    </location>
</feature>
<dbReference type="AlphaFoldDB" id="A0AAJ7XB60"/>
<evidence type="ECO:0000256" key="6">
    <source>
        <dbReference type="ARBA" id="ARBA00022473"/>
    </source>
</evidence>
<dbReference type="PROSITE" id="PS00660">
    <property type="entry name" value="FERM_1"/>
    <property type="match status" value="1"/>
</dbReference>
<dbReference type="InterPro" id="IPR018980">
    <property type="entry name" value="FERM_PH-like_C"/>
</dbReference>
<dbReference type="SMART" id="SM00233">
    <property type="entry name" value="PH"/>
    <property type="match status" value="2"/>
</dbReference>
<dbReference type="SUPFAM" id="SSF48065">
    <property type="entry name" value="DBL homology domain (DH-domain)"/>
    <property type="match status" value="1"/>
</dbReference>
<dbReference type="InterPro" id="IPR001849">
    <property type="entry name" value="PH_domain"/>
</dbReference>
<protein>
    <recommendedName>
        <fullName evidence="16">FERM, ARHGEF and pleckstrin domain-containing protein 1</fullName>
    </recommendedName>
    <alternativeName>
        <fullName evidence="17">FERM, RhoGEF and pleckstrin domain-containing protein 1</fullName>
    </alternativeName>
</protein>
<dbReference type="InterPro" id="IPR018979">
    <property type="entry name" value="FERM_N"/>
</dbReference>
<dbReference type="InterPro" id="IPR014847">
    <property type="entry name" value="FA"/>
</dbReference>
<dbReference type="Proteomes" id="UP001318040">
    <property type="component" value="Chromosome 47"/>
</dbReference>
<sequence>MGEIEGTYRRVDTAEAARGKPTPVRATRSDESAAETHGNLLPITVHLLDDTEKIFDVPPKAEGIALLTTVYKYLNLVESDYFGLELEPYPKCGFTVWLDSQKPIAKQVKKPKNVVFKLGVKFFPEDSSQLQEEITRYQFALQVRQDLLAGRLVASEMSSSLMAACLLQADVSDYEEQRSSQQLREVQYLPNQEVLANRILDYHRQFAGLSPAEADVQLLEIARRQDTYGLRLHQAYDKEGASINLAVGYSGVSVFQNTTKINTFNWAKIRKLSFKRKYFLVKFHPDIEGNYQDTLEFSMKGRDACKAFWKGCVESHAFFRLQDPPRPKPKSVLFSRGSSFRYSGRTQKQVSMYVRDHGSRRVQFERRSTKMRSSQSHRAIPAHPPQLTAEPPKQSASFSEGESGGHVWDPVSLILAKEGSLPPKQLETTSDQLPSPTGRVDQGPDVLVSRPRPPGDPQTEPWRADPQAVAASTSPLPSTGTGAATEPAAAARVEEEEEARKKRCPADKAYFIAKEICTTERTHIKDLEVITVWFSSFLGQESPMSRELSSKLFSSFQPLCDFHRTFLKEVETRLTLWEGKSNAHLKGDHEKIGDIMLKNMQLFKRLVWPLCGMEQVLRGLESEVQASQKLADACRTFELQRVCHLPLGGFLLRPLQRPLHYRLLLERLCKHHAPDHLDFRDCRAALAEVSEITYGLQDTLLHLENVQKLMELQRDLTDMEDLAMPGREFIREGCLHKLTRKGLQQRMFFLFNDMLVYTSKSLTTNNQFKVHGKMQLSTLKITASEREFSIPCSFTLSTPQKHVVVAANSPEEMDKWVEDVTLAARRAAAADDDTVGHATAGRSPCRETDIVDSHIYSSDDQEDSAEDEAASPRSPHGASSERLSVHQQTSSTVQVCCHRQTSVSLLDISRAAENQLSGYLLRKFKNNSGWQKLWVVFTNFCLFFYKTHQDNFPLASLPVLGYSITLPSESDGILKDYVFKLQFKSHIYFFRAESEYTFERWMEVIRSATSSSARTRLLSRKDSHFT</sequence>
<evidence type="ECO:0000256" key="5">
    <source>
        <dbReference type="ARBA" id="ARBA00004552"/>
    </source>
</evidence>
<evidence type="ECO:0000256" key="7">
    <source>
        <dbReference type="ARBA" id="ARBA00022475"/>
    </source>
</evidence>
<dbReference type="Pfam" id="PF00169">
    <property type="entry name" value="PH"/>
    <property type="match status" value="1"/>
</dbReference>
<evidence type="ECO:0000256" key="11">
    <source>
        <dbReference type="ARBA" id="ARBA00022737"/>
    </source>
</evidence>
<proteinExistence type="predicted"/>
<dbReference type="RefSeq" id="XP_032827961.1">
    <property type="nucleotide sequence ID" value="XM_032972070.1"/>
</dbReference>
<keyword evidence="14" id="KW-0966">Cell projection</keyword>
<evidence type="ECO:0000313" key="22">
    <source>
        <dbReference type="Proteomes" id="UP001318040"/>
    </source>
</evidence>
<evidence type="ECO:0000313" key="23">
    <source>
        <dbReference type="RefSeq" id="XP_032827961.1"/>
    </source>
</evidence>
<evidence type="ECO:0000256" key="18">
    <source>
        <dbReference type="SAM" id="MobiDB-lite"/>
    </source>
</evidence>
<evidence type="ECO:0000256" key="8">
    <source>
        <dbReference type="ARBA" id="ARBA00022490"/>
    </source>
</evidence>
<dbReference type="PROSITE" id="PS50057">
    <property type="entry name" value="FERM_3"/>
    <property type="match status" value="1"/>
</dbReference>
<dbReference type="InterPro" id="IPR035899">
    <property type="entry name" value="DBL_dom_sf"/>
</dbReference>
<comment type="subcellular location">
    <subcellularLocation>
        <location evidence="2">Cell membrane</location>
        <topology evidence="2">Peripheral membrane protein</topology>
        <orientation evidence="2">Cytoplasmic side</orientation>
    </subcellularLocation>
    <subcellularLocation>
        <location evidence="1">Cell projection</location>
        <location evidence="1">Dendrite</location>
    </subcellularLocation>
    <subcellularLocation>
        <location evidence="5">Cell projection</location>
        <location evidence="5">Dendritic spine</location>
    </subcellularLocation>
    <subcellularLocation>
        <location evidence="3">Cell projection</location>
        <location evidence="3">Filopodium</location>
    </subcellularLocation>
    <subcellularLocation>
        <location evidence="4">Cytoplasm</location>
        <location evidence="4">Cytosol</location>
    </subcellularLocation>
    <subcellularLocation>
        <location evidence="15">Synapse</location>
        <location evidence="15">Synaptosome</location>
    </subcellularLocation>
</comment>
<evidence type="ECO:0000259" key="19">
    <source>
        <dbReference type="PROSITE" id="PS50003"/>
    </source>
</evidence>
<dbReference type="FunFam" id="1.20.900.10:FF:000021">
    <property type="entry name" value="FERM, RhoGEF and pleckstrin domain-containing protein 1"/>
    <property type="match status" value="1"/>
</dbReference>
<dbReference type="InterPro" id="IPR000219">
    <property type="entry name" value="DH_dom"/>
</dbReference>
<feature type="region of interest" description="Disordered" evidence="18">
    <location>
        <begin position="1"/>
        <end position="35"/>
    </location>
</feature>
<keyword evidence="22" id="KW-1185">Reference proteome</keyword>
<dbReference type="Gene3D" id="1.20.80.10">
    <property type="match status" value="1"/>
</dbReference>
<dbReference type="FunFam" id="3.10.20.90:FF:000040">
    <property type="entry name" value="FERM, RhoGEF and pleckstrin domain-containing protein"/>
    <property type="match status" value="1"/>
</dbReference>
<evidence type="ECO:0000256" key="3">
    <source>
        <dbReference type="ARBA" id="ARBA00004486"/>
    </source>
</evidence>
<dbReference type="PROSITE" id="PS50003">
    <property type="entry name" value="PH_DOMAIN"/>
    <property type="match status" value="2"/>
</dbReference>
<dbReference type="PRINTS" id="PR00935">
    <property type="entry name" value="BAND41"/>
</dbReference>
<dbReference type="GO" id="GO:0005085">
    <property type="term" value="F:guanyl-nucleotide exchange factor activity"/>
    <property type="evidence" value="ECO:0007669"/>
    <property type="project" value="UniProtKB-KW"/>
</dbReference>
<dbReference type="InterPro" id="IPR000299">
    <property type="entry name" value="FERM_domain"/>
</dbReference>
<feature type="region of interest" description="Disordered" evidence="18">
    <location>
        <begin position="857"/>
        <end position="885"/>
    </location>
</feature>
<evidence type="ECO:0000256" key="13">
    <source>
        <dbReference type="ARBA" id="ARBA00023136"/>
    </source>
</evidence>
<dbReference type="PROSITE" id="PS50010">
    <property type="entry name" value="DH_2"/>
    <property type="match status" value="1"/>
</dbReference>
<reference evidence="23" key="1">
    <citation type="submission" date="2025-08" db="UniProtKB">
        <authorList>
            <consortium name="RefSeq"/>
        </authorList>
    </citation>
    <scope>IDENTIFICATION</scope>
    <source>
        <tissue evidence="23">Sperm</tissue>
    </source>
</reference>
<dbReference type="SUPFAM" id="SSF50729">
    <property type="entry name" value="PH domain-like"/>
    <property type="match status" value="3"/>
</dbReference>
<gene>
    <name evidence="23" type="primary">LOC116952585</name>
</gene>
<dbReference type="InterPro" id="IPR029071">
    <property type="entry name" value="Ubiquitin-like_domsf"/>
</dbReference>
<feature type="compositionally biased region" description="Acidic residues" evidence="18">
    <location>
        <begin position="859"/>
        <end position="869"/>
    </location>
</feature>
<dbReference type="InterPro" id="IPR051835">
    <property type="entry name" value="RAC1-GEF"/>
</dbReference>
<dbReference type="CDD" id="cd13235">
    <property type="entry name" value="PH2_FARP1-like"/>
    <property type="match status" value="1"/>
</dbReference>
<dbReference type="SUPFAM" id="SSF47031">
    <property type="entry name" value="Second domain of FERM"/>
    <property type="match status" value="1"/>
</dbReference>
<dbReference type="InterPro" id="IPR041788">
    <property type="entry name" value="FARP1/FARP2/FRMD7_FERM_C"/>
</dbReference>
<dbReference type="SMART" id="SM00295">
    <property type="entry name" value="B41"/>
    <property type="match status" value="1"/>
</dbReference>
<keyword evidence="13" id="KW-0472">Membrane</keyword>
<evidence type="ECO:0000256" key="9">
    <source>
        <dbReference type="ARBA" id="ARBA00022599"/>
    </source>
</evidence>
<dbReference type="InterPro" id="IPR035963">
    <property type="entry name" value="FERM_2"/>
</dbReference>
<feature type="region of interest" description="Disordered" evidence="18">
    <location>
        <begin position="351"/>
        <end position="405"/>
    </location>
</feature>
<dbReference type="Gene3D" id="1.20.900.10">
    <property type="entry name" value="Dbl homology (DH) domain"/>
    <property type="match status" value="1"/>
</dbReference>
<dbReference type="PANTHER" id="PTHR45858">
    <property type="entry name" value="FERM DOMAIN CONTAINING PROTEIN"/>
    <property type="match status" value="1"/>
</dbReference>
<dbReference type="CDD" id="cd14473">
    <property type="entry name" value="FERM_B-lobe"/>
    <property type="match status" value="1"/>
</dbReference>
<dbReference type="Pfam" id="PF08736">
    <property type="entry name" value="FA"/>
    <property type="match status" value="1"/>
</dbReference>
<keyword evidence="9" id="KW-0771">Synaptosome</keyword>
<dbReference type="GO" id="GO:0030175">
    <property type="term" value="C:filopodium"/>
    <property type="evidence" value="ECO:0007669"/>
    <property type="project" value="UniProtKB-SubCell"/>
</dbReference>
<dbReference type="Pfam" id="PF00373">
    <property type="entry name" value="FERM_M"/>
    <property type="match status" value="1"/>
</dbReference>
<dbReference type="CDD" id="cd00160">
    <property type="entry name" value="RhoGEF"/>
    <property type="match status" value="1"/>
</dbReference>
<dbReference type="Pfam" id="PF09379">
    <property type="entry name" value="FERM_N"/>
    <property type="match status" value="1"/>
</dbReference>
<evidence type="ECO:0000259" key="21">
    <source>
        <dbReference type="PROSITE" id="PS50057"/>
    </source>
</evidence>
<dbReference type="InterPro" id="IPR011993">
    <property type="entry name" value="PH-like_dom_sf"/>
</dbReference>
<evidence type="ECO:0000256" key="14">
    <source>
        <dbReference type="ARBA" id="ARBA00023273"/>
    </source>
</evidence>
<evidence type="ECO:0000256" key="17">
    <source>
        <dbReference type="ARBA" id="ARBA00042170"/>
    </source>
</evidence>
<evidence type="ECO:0000259" key="20">
    <source>
        <dbReference type="PROSITE" id="PS50010"/>
    </source>
</evidence>
<keyword evidence="6" id="KW-0217">Developmental protein</keyword>
<feature type="domain" description="PH" evidence="19">
    <location>
        <begin position="728"/>
        <end position="825"/>
    </location>
</feature>
<feature type="compositionally biased region" description="Basic and acidic residues" evidence="18">
    <location>
        <begin position="354"/>
        <end position="368"/>
    </location>
</feature>
<accession>A0AAJ7XB60</accession>
<dbReference type="PANTHER" id="PTHR45858:SF5">
    <property type="entry name" value="MOESIN_EZRIN_RADIXIN HOMOLOG 1"/>
    <property type="match status" value="1"/>
</dbReference>
<feature type="domain" description="FERM" evidence="21">
    <location>
        <begin position="41"/>
        <end position="323"/>
    </location>
</feature>
<evidence type="ECO:0000256" key="12">
    <source>
        <dbReference type="ARBA" id="ARBA00023018"/>
    </source>
</evidence>
<evidence type="ECO:0000256" key="1">
    <source>
        <dbReference type="ARBA" id="ARBA00004279"/>
    </source>
</evidence>
<dbReference type="Gene3D" id="3.10.20.90">
    <property type="entry name" value="Phosphatidylinositol 3-kinase Catalytic Subunit, Chain A, domain 1"/>
    <property type="match status" value="1"/>
</dbReference>